<keyword evidence="2" id="KW-0695">RNA-directed DNA polymerase</keyword>
<dbReference type="PANTHER" id="PTHR34047">
    <property type="entry name" value="NUCLEAR INTRON MATURASE 1, MITOCHONDRIAL-RELATED"/>
    <property type="match status" value="1"/>
</dbReference>
<dbReference type="SUPFAM" id="SSF56672">
    <property type="entry name" value="DNA/RNA polymerases"/>
    <property type="match status" value="1"/>
</dbReference>
<evidence type="ECO:0000313" key="2">
    <source>
        <dbReference type="EMBL" id="EDT38412.1"/>
    </source>
</evidence>
<dbReference type="EMBL" id="ABLK01000288">
    <property type="protein sequence ID" value="EDT38412.1"/>
    <property type="molecule type" value="Genomic_DNA"/>
</dbReference>
<proteinExistence type="inferred from homology"/>
<dbReference type="InterPro" id="IPR051083">
    <property type="entry name" value="GrpII_Intron_Splice-Mob/Def"/>
</dbReference>
<dbReference type="InterPro" id="IPR043502">
    <property type="entry name" value="DNA/RNA_pol_sf"/>
</dbReference>
<dbReference type="GO" id="GO:0003964">
    <property type="term" value="F:RNA-directed DNA polymerase activity"/>
    <property type="evidence" value="ECO:0007669"/>
    <property type="project" value="UniProtKB-KW"/>
</dbReference>
<evidence type="ECO:0000256" key="1">
    <source>
        <dbReference type="ARBA" id="ARBA00034120"/>
    </source>
</evidence>
<keyword evidence="2" id="KW-0548">Nucleotidyltransferase</keyword>
<organism evidence="2 3">
    <name type="scientific">Burkholderia ambifaria MEX-5</name>
    <dbReference type="NCBI Taxonomy" id="396597"/>
    <lineage>
        <taxon>Bacteria</taxon>
        <taxon>Pseudomonadati</taxon>
        <taxon>Pseudomonadota</taxon>
        <taxon>Betaproteobacteria</taxon>
        <taxon>Burkholderiales</taxon>
        <taxon>Burkholderiaceae</taxon>
        <taxon>Burkholderia</taxon>
        <taxon>Burkholderia cepacia complex</taxon>
    </lineage>
</organism>
<protein>
    <submittedName>
        <fullName evidence="2">RNA-directed DNA polymerase</fullName>
    </submittedName>
</protein>
<comment type="caution">
    <text evidence="2">The sequence shown here is derived from an EMBL/GenBank/DDBJ whole genome shotgun (WGS) entry which is preliminary data.</text>
</comment>
<name>B1TDE2_9BURK</name>
<accession>B1TDE2</accession>
<dbReference type="AlphaFoldDB" id="B1TDE2"/>
<gene>
    <name evidence="2" type="ORF">BamMEX5DRAFT_5808</name>
</gene>
<sequence>MTSAKPYCIAKRSVRKAYQLVKANCGAACVDDETIAMFEQNLPAKLYRWNRMSSGSRFPPPVNQVKIPKAKGRARKLGVPTVSDQIAQTIAKLAIEPILEPLFHVNSYGHRWGKSGKQSIAVTRKRCWQYD</sequence>
<dbReference type="Proteomes" id="UP000004814">
    <property type="component" value="Unassembled WGS sequence"/>
</dbReference>
<comment type="similarity">
    <text evidence="1">Belongs to the bacterial reverse transcriptase family.</text>
</comment>
<dbReference type="PATRIC" id="fig|396597.7.peg.1740"/>
<reference evidence="2 3" key="1">
    <citation type="submission" date="2008-03" db="EMBL/GenBank/DDBJ databases">
        <title>Sequencing of the draft genome and assembly of Burkholderia ambifaria MEX-5.</title>
        <authorList>
            <consortium name="US DOE Joint Genome Institute (JGI-PGF)"/>
            <person name="Copeland A."/>
            <person name="Lucas S."/>
            <person name="Lapidus A."/>
            <person name="Glavina del Rio T."/>
            <person name="Dalin E."/>
            <person name="Tice H."/>
            <person name="Bruce D."/>
            <person name="Goodwin L."/>
            <person name="Pitluck S."/>
            <person name="Larimer F."/>
            <person name="Land M.L."/>
            <person name="Hauser L."/>
            <person name="Tiedje J."/>
            <person name="Richardson P."/>
        </authorList>
    </citation>
    <scope>NUCLEOTIDE SEQUENCE [LARGE SCALE GENOMIC DNA]</scope>
    <source>
        <strain evidence="2 3">MEX-5</strain>
    </source>
</reference>
<dbReference type="PANTHER" id="PTHR34047:SF3">
    <property type="entry name" value="BLR2052 PROTEIN"/>
    <property type="match status" value="1"/>
</dbReference>
<keyword evidence="2" id="KW-0808">Transferase</keyword>
<evidence type="ECO:0000313" key="3">
    <source>
        <dbReference type="Proteomes" id="UP000004814"/>
    </source>
</evidence>